<dbReference type="InterPro" id="IPR012255">
    <property type="entry name" value="ETF_b"/>
</dbReference>
<dbReference type="SMART" id="SM00893">
    <property type="entry name" value="ETF"/>
    <property type="match status" value="1"/>
</dbReference>
<evidence type="ECO:0000256" key="1">
    <source>
        <dbReference type="ARBA" id="ARBA00042002"/>
    </source>
</evidence>
<evidence type="ECO:0000313" key="4">
    <source>
        <dbReference type="Proteomes" id="UP000824159"/>
    </source>
</evidence>
<organism evidence="3 4">
    <name type="scientific">Candidatus Allocopromorpha excrementavium</name>
    <dbReference type="NCBI Taxonomy" id="2840741"/>
    <lineage>
        <taxon>Bacteria</taxon>
        <taxon>Bacillati</taxon>
        <taxon>Bacillota</taxon>
        <taxon>Clostridia</taxon>
        <taxon>Eubacteriales</taxon>
        <taxon>Eubacteriaceae</taxon>
        <taxon>Eubacteriaceae incertae sedis</taxon>
        <taxon>Candidatus Allocopromorpha</taxon>
    </lineage>
</organism>
<dbReference type="InterPro" id="IPR050044">
    <property type="entry name" value="AcrB"/>
</dbReference>
<feature type="domain" description="Electron transfer flavoprotein alpha/beta-subunit N-terminal" evidence="2">
    <location>
        <begin position="22"/>
        <end position="215"/>
    </location>
</feature>
<dbReference type="Gene3D" id="3.40.50.620">
    <property type="entry name" value="HUPs"/>
    <property type="match status" value="1"/>
</dbReference>
<evidence type="ECO:0000259" key="2">
    <source>
        <dbReference type="SMART" id="SM00893"/>
    </source>
</evidence>
<dbReference type="Pfam" id="PF01012">
    <property type="entry name" value="ETF"/>
    <property type="match status" value="1"/>
</dbReference>
<dbReference type="InterPro" id="IPR014730">
    <property type="entry name" value="ETF_a/b_N"/>
</dbReference>
<dbReference type="PANTHER" id="PTHR21294">
    <property type="entry name" value="ELECTRON TRANSFER FLAVOPROTEIN BETA-SUBUNIT"/>
    <property type="match status" value="1"/>
</dbReference>
<dbReference type="GO" id="GO:0009055">
    <property type="term" value="F:electron transfer activity"/>
    <property type="evidence" value="ECO:0007669"/>
    <property type="project" value="InterPro"/>
</dbReference>
<evidence type="ECO:0000313" key="3">
    <source>
        <dbReference type="EMBL" id="HIT99008.1"/>
    </source>
</evidence>
<dbReference type="SUPFAM" id="SSF52402">
    <property type="entry name" value="Adenine nucleotide alpha hydrolases-like"/>
    <property type="match status" value="1"/>
</dbReference>
<accession>A0A9D1HBR1</accession>
<name>A0A9D1HBR1_9FIRM</name>
<dbReference type="InterPro" id="IPR014729">
    <property type="entry name" value="Rossmann-like_a/b/a_fold"/>
</dbReference>
<dbReference type="EMBL" id="DVLX01000025">
    <property type="protein sequence ID" value="HIT99008.1"/>
    <property type="molecule type" value="Genomic_DNA"/>
</dbReference>
<reference evidence="3" key="1">
    <citation type="submission" date="2020-10" db="EMBL/GenBank/DDBJ databases">
        <authorList>
            <person name="Gilroy R."/>
        </authorList>
    </citation>
    <scope>NUCLEOTIDE SEQUENCE</scope>
    <source>
        <strain evidence="3">CHK176-22527</strain>
    </source>
</reference>
<protein>
    <recommendedName>
        <fullName evidence="1">Electron transfer flavoprotein small subunit</fullName>
    </recommendedName>
</protein>
<proteinExistence type="predicted"/>
<dbReference type="NCBIfam" id="NF042971">
    <property type="entry name" value="AcrlCoAredClosAcrB"/>
    <property type="match status" value="1"/>
</dbReference>
<comment type="caution">
    <text evidence="3">The sequence shown here is derived from an EMBL/GenBank/DDBJ whole genome shotgun (WGS) entry which is preliminary data.</text>
</comment>
<sequence>MRIFVCVKQVPDTSGVVAVNPDGTLNRASMETIINPDDLIAMEQALTLKDATGCQVTAVTMGPPPAEGMLRELLAMGADDAVLISAREFGGSDTFATSQIISAAITHIGLSDEDMIFCGRQAIDGDTAQVGPQIAEKLNLPQISYAAEIVKEGKDVTVKRMLEDGYMKIKMQTPCLVTCISDQDSKARYMTLNGINHCYEKPFLLLDFEALKDEPLIELDKIGLKGSPTNIFKSFTPPQKGVGVMLEGADRNTAETLANILLEKHVI</sequence>
<dbReference type="AlphaFoldDB" id="A0A9D1HBR1"/>
<reference evidence="3" key="2">
    <citation type="journal article" date="2021" name="PeerJ">
        <title>Extensive microbial diversity within the chicken gut microbiome revealed by metagenomics and culture.</title>
        <authorList>
            <person name="Gilroy R."/>
            <person name="Ravi A."/>
            <person name="Getino M."/>
            <person name="Pursley I."/>
            <person name="Horton D.L."/>
            <person name="Alikhan N.F."/>
            <person name="Baker D."/>
            <person name="Gharbi K."/>
            <person name="Hall N."/>
            <person name="Watson M."/>
            <person name="Adriaenssens E.M."/>
            <person name="Foster-Nyarko E."/>
            <person name="Jarju S."/>
            <person name="Secka A."/>
            <person name="Antonio M."/>
            <person name="Oren A."/>
            <person name="Chaudhuri R.R."/>
            <person name="La Ragione R."/>
            <person name="Hildebrand F."/>
            <person name="Pallen M.J."/>
        </authorList>
    </citation>
    <scope>NUCLEOTIDE SEQUENCE</scope>
    <source>
        <strain evidence="3">CHK176-22527</strain>
    </source>
</reference>
<dbReference type="Proteomes" id="UP000824159">
    <property type="component" value="Unassembled WGS sequence"/>
</dbReference>
<dbReference type="CDD" id="cd01714">
    <property type="entry name" value="ETF_beta"/>
    <property type="match status" value="1"/>
</dbReference>
<gene>
    <name evidence="3" type="ORF">IAD12_02000</name>
</gene>
<dbReference type="PANTHER" id="PTHR21294:SF17">
    <property type="entry name" value="PROTEIN FIXA"/>
    <property type="match status" value="1"/>
</dbReference>
<dbReference type="InterPro" id="IPR033948">
    <property type="entry name" value="ETF_beta_N"/>
</dbReference>
<dbReference type="PIRSF" id="PIRSF000090">
    <property type="entry name" value="Beta-ETF"/>
    <property type="match status" value="1"/>
</dbReference>